<dbReference type="Proteomes" id="UP000683417">
    <property type="component" value="Unassembled WGS sequence"/>
</dbReference>
<reference evidence="1" key="1">
    <citation type="submission" date="2020-10" db="EMBL/GenBank/DDBJ databases">
        <authorList>
            <person name="Muller C M."/>
        </authorList>
    </citation>
    <scope>NUCLEOTIDE SEQUENCE</scope>
    <source>
        <strain evidence="1">THUN-12</strain>
    </source>
</reference>
<evidence type="ECO:0000313" key="1">
    <source>
        <dbReference type="EMBL" id="CAD6504369.1"/>
    </source>
</evidence>
<dbReference type="AlphaFoldDB" id="A0A9W4GG82"/>
<accession>A0A9W4GG82</accession>
<comment type="caution">
    <text evidence="1">The sequence shown here is derived from an EMBL/GenBank/DDBJ whole genome shotgun (WGS) entry which is preliminary data.</text>
</comment>
<proteinExistence type="predicted"/>
<protein>
    <submittedName>
        <fullName evidence="1">BgTH12-06100</fullName>
    </submittedName>
</protein>
<gene>
    <name evidence="1" type="ORF">BGTH12_LOCUS5727</name>
</gene>
<evidence type="ECO:0000313" key="2">
    <source>
        <dbReference type="Proteomes" id="UP000683417"/>
    </source>
</evidence>
<sequence length="141" mass="15051">MSRKLAKSRNYAAKGRSAAKILGGTSKHTIGIVQQRPVPTGGHLWLRESTMGCCYGGAVHIRELAVCNISLVGILSQLGHASCRPSLGNRAISFIFILLGNKNPPESRIDLVPAAILHPPRQDGARDSRSIAGSFSDLLVQ</sequence>
<name>A0A9W4GG82_BLUGR</name>
<organism evidence="1 2">
    <name type="scientific">Blumeria graminis f. sp. triticale</name>
    <dbReference type="NCBI Taxonomy" id="1689686"/>
    <lineage>
        <taxon>Eukaryota</taxon>
        <taxon>Fungi</taxon>
        <taxon>Dikarya</taxon>
        <taxon>Ascomycota</taxon>
        <taxon>Pezizomycotina</taxon>
        <taxon>Leotiomycetes</taxon>
        <taxon>Erysiphales</taxon>
        <taxon>Erysiphaceae</taxon>
        <taxon>Blumeria</taxon>
    </lineage>
</organism>
<dbReference type="EMBL" id="CAJHIT010000008">
    <property type="protein sequence ID" value="CAD6504369.1"/>
    <property type="molecule type" value="Genomic_DNA"/>
</dbReference>